<dbReference type="EMBL" id="JARKIB010000022">
    <property type="protein sequence ID" value="KAJ7767183.1"/>
    <property type="molecule type" value="Genomic_DNA"/>
</dbReference>
<feature type="compositionally biased region" description="Polar residues" evidence="1">
    <location>
        <begin position="395"/>
        <end position="408"/>
    </location>
</feature>
<dbReference type="InterPro" id="IPR036259">
    <property type="entry name" value="MFS_trans_sf"/>
</dbReference>
<evidence type="ECO:0000256" key="1">
    <source>
        <dbReference type="SAM" id="MobiDB-lite"/>
    </source>
</evidence>
<organism evidence="3 4">
    <name type="scientific">Mycena metata</name>
    <dbReference type="NCBI Taxonomy" id="1033252"/>
    <lineage>
        <taxon>Eukaryota</taxon>
        <taxon>Fungi</taxon>
        <taxon>Dikarya</taxon>
        <taxon>Basidiomycota</taxon>
        <taxon>Agaricomycotina</taxon>
        <taxon>Agaricomycetes</taxon>
        <taxon>Agaricomycetidae</taxon>
        <taxon>Agaricales</taxon>
        <taxon>Marasmiineae</taxon>
        <taxon>Mycenaceae</taxon>
        <taxon>Mycena</taxon>
    </lineage>
</organism>
<feature type="compositionally biased region" description="Basic and acidic residues" evidence="1">
    <location>
        <begin position="20"/>
        <end position="45"/>
    </location>
</feature>
<feature type="transmembrane region" description="Helical" evidence="2">
    <location>
        <begin position="481"/>
        <end position="500"/>
    </location>
</feature>
<feature type="compositionally biased region" description="Basic and acidic residues" evidence="1">
    <location>
        <begin position="285"/>
        <end position="299"/>
    </location>
</feature>
<proteinExistence type="predicted"/>
<feature type="compositionally biased region" description="Polar residues" evidence="1">
    <location>
        <begin position="343"/>
        <end position="359"/>
    </location>
</feature>
<feature type="compositionally biased region" description="Low complexity" evidence="1">
    <location>
        <begin position="151"/>
        <end position="164"/>
    </location>
</feature>
<reference evidence="3" key="1">
    <citation type="submission" date="2023-03" db="EMBL/GenBank/DDBJ databases">
        <title>Massive genome expansion in bonnet fungi (Mycena s.s.) driven by repeated elements and novel gene families across ecological guilds.</title>
        <authorList>
            <consortium name="Lawrence Berkeley National Laboratory"/>
            <person name="Harder C.B."/>
            <person name="Miyauchi S."/>
            <person name="Viragh M."/>
            <person name="Kuo A."/>
            <person name="Thoen E."/>
            <person name="Andreopoulos B."/>
            <person name="Lu D."/>
            <person name="Skrede I."/>
            <person name="Drula E."/>
            <person name="Henrissat B."/>
            <person name="Morin E."/>
            <person name="Kohler A."/>
            <person name="Barry K."/>
            <person name="LaButti K."/>
            <person name="Morin E."/>
            <person name="Salamov A."/>
            <person name="Lipzen A."/>
            <person name="Mereny Z."/>
            <person name="Hegedus B."/>
            <person name="Baldrian P."/>
            <person name="Stursova M."/>
            <person name="Weitz H."/>
            <person name="Taylor A."/>
            <person name="Grigoriev I.V."/>
            <person name="Nagy L.G."/>
            <person name="Martin F."/>
            <person name="Kauserud H."/>
        </authorList>
    </citation>
    <scope>NUCLEOTIDE SEQUENCE</scope>
    <source>
        <strain evidence="3">CBHHK182m</strain>
    </source>
</reference>
<accession>A0AAD7JL44</accession>
<feature type="region of interest" description="Disordered" evidence="1">
    <location>
        <begin position="1"/>
        <end position="100"/>
    </location>
</feature>
<dbReference type="SUPFAM" id="SSF103473">
    <property type="entry name" value="MFS general substrate transporter"/>
    <property type="match status" value="1"/>
</dbReference>
<feature type="compositionally biased region" description="Basic and acidic residues" evidence="1">
    <location>
        <begin position="327"/>
        <end position="341"/>
    </location>
</feature>
<feature type="transmembrane region" description="Helical" evidence="2">
    <location>
        <begin position="554"/>
        <end position="577"/>
    </location>
</feature>
<keyword evidence="2" id="KW-0812">Transmembrane</keyword>
<dbReference type="AlphaFoldDB" id="A0AAD7JL44"/>
<feature type="transmembrane region" description="Helical" evidence="2">
    <location>
        <begin position="589"/>
        <end position="610"/>
    </location>
</feature>
<gene>
    <name evidence="3" type="ORF">B0H16DRAFT_1686799</name>
</gene>
<protein>
    <submittedName>
        <fullName evidence="3">Uncharacterized protein</fullName>
    </submittedName>
</protein>
<feature type="transmembrane region" description="Helical" evidence="2">
    <location>
        <begin position="520"/>
        <end position="542"/>
    </location>
</feature>
<keyword evidence="4" id="KW-1185">Reference proteome</keyword>
<keyword evidence="2" id="KW-1133">Transmembrane helix</keyword>
<feature type="compositionally biased region" description="Polar residues" evidence="1">
    <location>
        <begin position="304"/>
        <end position="313"/>
    </location>
</feature>
<feature type="region of interest" description="Disordered" evidence="1">
    <location>
        <begin position="127"/>
        <end position="455"/>
    </location>
</feature>
<keyword evidence="2" id="KW-0472">Membrane</keyword>
<dbReference type="Proteomes" id="UP001215598">
    <property type="component" value="Unassembled WGS sequence"/>
</dbReference>
<feature type="compositionally biased region" description="Polar residues" evidence="1">
    <location>
        <begin position="131"/>
        <end position="146"/>
    </location>
</feature>
<evidence type="ECO:0000313" key="4">
    <source>
        <dbReference type="Proteomes" id="UP001215598"/>
    </source>
</evidence>
<evidence type="ECO:0000256" key="2">
    <source>
        <dbReference type="SAM" id="Phobius"/>
    </source>
</evidence>
<evidence type="ECO:0000313" key="3">
    <source>
        <dbReference type="EMBL" id="KAJ7767183.1"/>
    </source>
</evidence>
<feature type="compositionally biased region" description="Basic and acidic residues" evidence="1">
    <location>
        <begin position="195"/>
        <end position="209"/>
    </location>
</feature>
<sequence length="647" mass="70282">MNDPEDLFATGPPSTQNVRRLSDPGRPSERPLPDKITRRQSDPGKGHSIFALRETLRPVTQQSINSRRLSSYGETSSATQSFVLMDSGPTDTPNFTPAHSVVALGNTSDAEHDIGAVHDDTYDTIRHESPARNNTVRSAQADTQRLASREASSGSFAPGASGNSPLDPVSAAPAVVLDTADETVRRPEGVPQRRGTRDMATHSAREPRAADLNSGNEEAAPASPESDPRRSYEVSATPTVVPNKPLPTIRGDNARPSLEESRQRLPSAGSNHPLSTPPLPNPYPRAHENTRSSVEERSRLPNPYSRSNDTSQPPAEERSRLPNPYSRDTDASRPSVEERPRLQNPSSRADDTSQLSNQEPRQRLPSAASKRQTPAVTTPSYPPTPASEDDRAAATPQSSTTRPATRPSNRPPSKLTKSPRPPYARSSTTATSTSVEPRRMPNVTTQRPPLPRGESQMHTKYVSMLLAIDDISQINNLLASFFTWILLAGFVLFPGTFTNLQQQTNLNAVENLGLDVIKHLSLYVIAWVCTGIGAAGMLWLWYRWQANYVWLLNHIFMPGFLNSLAGVLSAVSSIFGTQGSTLSFASKSTLIATSATAGICGILAGAYWFLIRGIKKQHDQEVGKQRAGKYGEGVVDMSKMKPKGGIV</sequence>
<feature type="compositionally biased region" description="Polar residues" evidence="1">
    <location>
        <begin position="369"/>
        <end position="379"/>
    </location>
</feature>
<name>A0AAD7JL44_9AGAR</name>
<feature type="compositionally biased region" description="Polar residues" evidence="1">
    <location>
        <begin position="58"/>
        <end position="82"/>
    </location>
</feature>
<comment type="caution">
    <text evidence="3">The sequence shown here is derived from an EMBL/GenBank/DDBJ whole genome shotgun (WGS) entry which is preliminary data.</text>
</comment>